<dbReference type="Pfam" id="PF09186">
    <property type="entry name" value="DUF1949"/>
    <property type="match status" value="1"/>
</dbReference>
<dbReference type="Gene3D" id="3.30.230.30">
    <property type="entry name" value="Impact, N-terminal domain"/>
    <property type="match status" value="1"/>
</dbReference>
<dbReference type="EMBL" id="UGSZ01000001">
    <property type="protein sequence ID" value="SUB57671.1"/>
    <property type="molecule type" value="Genomic_DNA"/>
</dbReference>
<dbReference type="SUPFAM" id="SSF54211">
    <property type="entry name" value="Ribosomal protein S5 domain 2-like"/>
    <property type="match status" value="1"/>
</dbReference>
<dbReference type="InterPro" id="IPR036956">
    <property type="entry name" value="Impact_N_sf"/>
</dbReference>
<dbReference type="PANTHER" id="PTHR16301">
    <property type="entry name" value="IMPACT-RELATED"/>
    <property type="match status" value="1"/>
</dbReference>
<evidence type="ECO:0000313" key="6">
    <source>
        <dbReference type="EMBL" id="SUB67303.1"/>
    </source>
</evidence>
<proteinExistence type="inferred from homology"/>
<reference evidence="4 7" key="1">
    <citation type="submission" date="2018-06" db="EMBL/GenBank/DDBJ databases">
        <authorList>
            <consortium name="Pathogen Informatics"/>
            <person name="Doyle S."/>
        </authorList>
    </citation>
    <scope>NUCLEOTIDE SEQUENCE [LARGE SCALE GENOMIC DNA]</scope>
    <source>
        <strain evidence="4 7">NCTC13149</strain>
    </source>
</reference>
<evidence type="ECO:0000313" key="7">
    <source>
        <dbReference type="Proteomes" id="UP000255517"/>
    </source>
</evidence>
<evidence type="ECO:0000313" key="5">
    <source>
        <dbReference type="EMBL" id="SUB67295.1"/>
    </source>
</evidence>
<name>A0A379C6A9_9FIRM</name>
<dbReference type="GO" id="GO:0005737">
    <property type="term" value="C:cytoplasm"/>
    <property type="evidence" value="ECO:0007669"/>
    <property type="project" value="TreeGrafter"/>
</dbReference>
<organism evidence="4 7">
    <name type="scientific">Peptoniphilus lacrimalis</name>
    <dbReference type="NCBI Taxonomy" id="33031"/>
    <lineage>
        <taxon>Bacteria</taxon>
        <taxon>Bacillati</taxon>
        <taxon>Bacillota</taxon>
        <taxon>Tissierellia</taxon>
        <taxon>Tissierellales</taxon>
        <taxon>Peptoniphilaceae</taxon>
        <taxon>Peptoniphilus</taxon>
    </lineage>
</organism>
<dbReference type="InterPro" id="IPR015269">
    <property type="entry name" value="UPF0029_Impact_C"/>
</dbReference>
<dbReference type="RefSeq" id="WP_009345106.1">
    <property type="nucleotide sequence ID" value="NZ_CP165621.1"/>
</dbReference>
<dbReference type="EMBL" id="UGSZ01000002">
    <property type="protein sequence ID" value="SUB67295.1"/>
    <property type="molecule type" value="Genomic_DNA"/>
</dbReference>
<dbReference type="InterPro" id="IPR001498">
    <property type="entry name" value="Impact_N"/>
</dbReference>
<dbReference type="Pfam" id="PF01205">
    <property type="entry name" value="Impact_N"/>
    <property type="match status" value="1"/>
</dbReference>
<feature type="domain" description="UPF0029" evidence="3">
    <location>
        <begin position="139"/>
        <end position="189"/>
    </location>
</feature>
<comment type="similarity">
    <text evidence="1">Belongs to the IMPACT family.</text>
</comment>
<dbReference type="InterPro" id="IPR023582">
    <property type="entry name" value="Impact"/>
</dbReference>
<evidence type="ECO:0000313" key="4">
    <source>
        <dbReference type="EMBL" id="SUB57671.1"/>
    </source>
</evidence>
<feature type="domain" description="Impact N-terminal" evidence="2">
    <location>
        <begin position="16"/>
        <end position="119"/>
    </location>
</feature>
<sequence>MYNSVLSGGEGDFVEKKSRFIGGGYFVKSEEEALNKISQIKEIYKDATHNTYAYIIGKDAKIQRYSDDGEPQGTAGIPMLEVLKKEEMRNVLVTGTRYFGGILLGSGGLLRAYTKCARLGLLAAKKVVRENFNRTKFSYDYTYHGKILNYLTINGYKILQEEFTDIASLTLYVKENAPIIKDLKDMTGAKIKIEVKACEELPTIDGKIMR</sequence>
<dbReference type="InterPro" id="IPR020568">
    <property type="entry name" value="Ribosomal_Su5_D2-typ_SF"/>
</dbReference>
<dbReference type="Proteomes" id="UP000255517">
    <property type="component" value="Unassembled WGS sequence"/>
</dbReference>
<dbReference type="OrthoDB" id="9813771at2"/>
<dbReference type="EMBL" id="UGSZ01000002">
    <property type="protein sequence ID" value="SUB67303.1"/>
    <property type="molecule type" value="Genomic_DNA"/>
</dbReference>
<protein>
    <submittedName>
        <fullName evidence="4">IMPACT family member yigZ</fullName>
    </submittedName>
</protein>
<evidence type="ECO:0000259" key="2">
    <source>
        <dbReference type="Pfam" id="PF01205"/>
    </source>
</evidence>
<accession>A0A379C6A9</accession>
<gene>
    <name evidence="4" type="primary">yigZ_1</name>
    <name evidence="5" type="synonym">yigZ_2</name>
    <name evidence="6" type="synonym">yigZ_3</name>
    <name evidence="4" type="ORF">NCTC13149_01526</name>
    <name evidence="5" type="ORF">NCTC13149_01832</name>
    <name evidence="6" type="ORF">NCTC13149_01840</name>
</gene>
<dbReference type="GO" id="GO:0006446">
    <property type="term" value="P:regulation of translational initiation"/>
    <property type="evidence" value="ECO:0007669"/>
    <property type="project" value="TreeGrafter"/>
</dbReference>
<dbReference type="PANTHER" id="PTHR16301:SF20">
    <property type="entry name" value="IMPACT FAMILY MEMBER YIGZ"/>
    <property type="match status" value="1"/>
</dbReference>
<dbReference type="AlphaFoldDB" id="A0A379C6A9"/>
<evidence type="ECO:0000256" key="1">
    <source>
        <dbReference type="ARBA" id="ARBA00007665"/>
    </source>
</evidence>
<evidence type="ECO:0000259" key="3">
    <source>
        <dbReference type="Pfam" id="PF09186"/>
    </source>
</evidence>
<dbReference type="STRING" id="1122949.GCA_000378725_01424"/>